<evidence type="ECO:0000313" key="1">
    <source>
        <dbReference type="EMBL" id="GJD93776.1"/>
    </source>
</evidence>
<dbReference type="SUPFAM" id="SSF64288">
    <property type="entry name" value="Chorismate lyase-like"/>
    <property type="match status" value="1"/>
</dbReference>
<accession>A0ABQ4RSM0</accession>
<evidence type="ECO:0000313" key="2">
    <source>
        <dbReference type="Proteomes" id="UP001055125"/>
    </source>
</evidence>
<dbReference type="EMBL" id="BPQP01000016">
    <property type="protein sequence ID" value="GJD93776.1"/>
    <property type="molecule type" value="Genomic_DNA"/>
</dbReference>
<proteinExistence type="predicted"/>
<name>A0ABQ4RSM0_9HYPH</name>
<organism evidence="1 2">
    <name type="scientific">Methylobacterium iners</name>
    <dbReference type="NCBI Taxonomy" id="418707"/>
    <lineage>
        <taxon>Bacteria</taxon>
        <taxon>Pseudomonadati</taxon>
        <taxon>Pseudomonadota</taxon>
        <taxon>Alphaproteobacteria</taxon>
        <taxon>Hyphomicrobiales</taxon>
        <taxon>Methylobacteriaceae</taxon>
        <taxon>Methylobacterium</taxon>
    </lineage>
</organism>
<dbReference type="RefSeq" id="WP_238242973.1">
    <property type="nucleotide sequence ID" value="NZ_BPQP01000016.1"/>
</dbReference>
<dbReference type="Gene3D" id="3.40.1410.10">
    <property type="entry name" value="Chorismate lyase-like"/>
    <property type="match status" value="1"/>
</dbReference>
<reference evidence="1" key="2">
    <citation type="submission" date="2021-08" db="EMBL/GenBank/DDBJ databases">
        <authorList>
            <person name="Tani A."/>
            <person name="Ola A."/>
            <person name="Ogura Y."/>
            <person name="Katsura K."/>
            <person name="Hayashi T."/>
        </authorList>
    </citation>
    <scope>NUCLEOTIDE SEQUENCE</scope>
    <source>
        <strain evidence="1">DSM 19015</strain>
    </source>
</reference>
<dbReference type="Proteomes" id="UP001055125">
    <property type="component" value="Unassembled WGS sequence"/>
</dbReference>
<reference evidence="1" key="1">
    <citation type="journal article" date="2021" name="Front. Microbiol.">
        <title>Comprehensive Comparative Genomics and Phenotyping of Methylobacterium Species.</title>
        <authorList>
            <person name="Alessa O."/>
            <person name="Ogura Y."/>
            <person name="Fujitani Y."/>
            <person name="Takami H."/>
            <person name="Hayashi T."/>
            <person name="Sahin N."/>
            <person name="Tani A."/>
        </authorList>
    </citation>
    <scope>NUCLEOTIDE SEQUENCE</scope>
    <source>
        <strain evidence="1">DSM 19015</strain>
    </source>
</reference>
<gene>
    <name evidence="1" type="ORF">OCOJLMKI_0973</name>
</gene>
<comment type="caution">
    <text evidence="1">The sequence shown here is derived from an EMBL/GenBank/DDBJ whole genome shotgun (WGS) entry which is preliminary data.</text>
</comment>
<protein>
    <submittedName>
        <fullName evidence="1">Uncharacterized protein</fullName>
    </submittedName>
</protein>
<dbReference type="InterPro" id="IPR028978">
    <property type="entry name" value="Chorismate_lyase_/UTRA_dom_sf"/>
</dbReference>
<sequence>MRPPADGFATDAIEVLTERLLSGHSATAVLEAWCLERGFAGSPPIRARPVPGPERAATTIQRDRLDVGPEEAIGYRRVRLTFGGLVLSEAENWYVPSRLTPAMNAVLAQTDAPFGHVVHALAPTRRNLSFRALRPEDGTLPGPDEALLAIDAVLSSAEGVPFCEVAEIYLGAVLGPGSSGG</sequence>
<keyword evidence="2" id="KW-1185">Reference proteome</keyword>